<dbReference type="PANTHER" id="PTHR46984">
    <property type="entry name" value="LEUCINE-RICH REPEAT-CONTAINING PROTEIN 71"/>
    <property type="match status" value="1"/>
</dbReference>
<dbReference type="InterPro" id="IPR053040">
    <property type="entry name" value="LRR-containing_protein_71"/>
</dbReference>
<dbReference type="VEuPathDB" id="AmoebaDB:NAEGRDRAFT_69393"/>
<dbReference type="RefSeq" id="XP_002675340.1">
    <property type="nucleotide sequence ID" value="XM_002675294.1"/>
</dbReference>
<gene>
    <name evidence="1" type="ORF">NAEGRDRAFT_69393</name>
</gene>
<dbReference type="Pfam" id="PF13516">
    <property type="entry name" value="LRR_6"/>
    <property type="match status" value="2"/>
</dbReference>
<reference evidence="1 2" key="1">
    <citation type="journal article" date="2010" name="Cell">
        <title>The genome of Naegleria gruberi illuminates early eukaryotic versatility.</title>
        <authorList>
            <person name="Fritz-Laylin L.K."/>
            <person name="Prochnik S.E."/>
            <person name="Ginger M.L."/>
            <person name="Dacks J.B."/>
            <person name="Carpenter M.L."/>
            <person name="Field M.C."/>
            <person name="Kuo A."/>
            <person name="Paredez A."/>
            <person name="Chapman J."/>
            <person name="Pham J."/>
            <person name="Shu S."/>
            <person name="Neupane R."/>
            <person name="Cipriano M."/>
            <person name="Mancuso J."/>
            <person name="Tu H."/>
            <person name="Salamov A."/>
            <person name="Lindquist E."/>
            <person name="Shapiro H."/>
            <person name="Lucas S."/>
            <person name="Grigoriev I.V."/>
            <person name="Cande W.Z."/>
            <person name="Fulton C."/>
            <person name="Rokhsar D.S."/>
            <person name="Dawson S.C."/>
        </authorList>
    </citation>
    <scope>NUCLEOTIDE SEQUENCE [LARGE SCALE GENOMIC DNA]</scope>
    <source>
        <strain evidence="1 2">NEG-M</strain>
    </source>
</reference>
<keyword evidence="2" id="KW-1185">Reference proteome</keyword>
<dbReference type="AlphaFoldDB" id="D2VKH3"/>
<organism evidence="2">
    <name type="scientific">Naegleria gruberi</name>
    <name type="common">Amoeba</name>
    <dbReference type="NCBI Taxonomy" id="5762"/>
    <lineage>
        <taxon>Eukaryota</taxon>
        <taxon>Discoba</taxon>
        <taxon>Heterolobosea</taxon>
        <taxon>Tetramitia</taxon>
        <taxon>Eutetramitia</taxon>
        <taxon>Vahlkampfiidae</taxon>
        <taxon>Naegleria</taxon>
    </lineage>
</organism>
<dbReference type="InParanoid" id="D2VKH3"/>
<dbReference type="EMBL" id="GG738878">
    <property type="protein sequence ID" value="EFC42596.1"/>
    <property type="molecule type" value="Genomic_DNA"/>
</dbReference>
<name>D2VKH3_NAEGR</name>
<dbReference type="InterPro" id="IPR032675">
    <property type="entry name" value="LRR_dom_sf"/>
</dbReference>
<dbReference type="GeneID" id="8852241"/>
<evidence type="ECO:0000313" key="2">
    <source>
        <dbReference type="Proteomes" id="UP000006671"/>
    </source>
</evidence>
<dbReference type="PANTHER" id="PTHR46984:SF1">
    <property type="entry name" value="LEUCINE-RICH REPEAT-CONTAINING PROTEIN 71"/>
    <property type="match status" value="1"/>
</dbReference>
<dbReference type="SUPFAM" id="SSF52047">
    <property type="entry name" value="RNI-like"/>
    <property type="match status" value="1"/>
</dbReference>
<dbReference type="Proteomes" id="UP000006671">
    <property type="component" value="Unassembled WGS sequence"/>
</dbReference>
<accession>D2VKH3</accession>
<dbReference type="Gene3D" id="3.80.10.10">
    <property type="entry name" value="Ribonuclease Inhibitor"/>
    <property type="match status" value="1"/>
</dbReference>
<dbReference type="OrthoDB" id="120976at2759"/>
<evidence type="ECO:0000313" key="1">
    <source>
        <dbReference type="EMBL" id="EFC42596.1"/>
    </source>
</evidence>
<sequence>MSKRNRQDFENHQFINSEEIFTNNFNNNNMEEKSKKIVKLEQEIFSDDICFEIISMIDDSWFILNNCTLISKQFFNVIKERSKLAIQFKKKFTEKRVQLFLKTQFMNSIVNVTFSSWLLDSFEEAKFITEMKQLISLNIRGYDFGDEEAKLISEMKQLTSLDISYNQIGDEGAKYLSEMKQLISLNIRGNRIGDEGVKYISEMKQLTSLTYKGLY</sequence>
<protein>
    <submittedName>
        <fullName evidence="1">Predicted protein</fullName>
    </submittedName>
</protein>
<proteinExistence type="predicted"/>
<dbReference type="InterPro" id="IPR001611">
    <property type="entry name" value="Leu-rich_rpt"/>
</dbReference>
<dbReference type="KEGG" id="ngr:NAEGRDRAFT_69393"/>